<feature type="compositionally biased region" description="Polar residues" evidence="1">
    <location>
        <begin position="1"/>
        <end position="22"/>
    </location>
</feature>
<comment type="caution">
    <text evidence="2">The sequence shown here is derived from an EMBL/GenBank/DDBJ whole genome shotgun (WGS) entry which is preliminary data.</text>
</comment>
<feature type="region of interest" description="Disordered" evidence="1">
    <location>
        <begin position="187"/>
        <end position="213"/>
    </location>
</feature>
<gene>
    <name evidence="2" type="ORF">PVAND_001589</name>
</gene>
<accession>A0A9J6BNU9</accession>
<organism evidence="2 3">
    <name type="scientific">Polypedilum vanderplanki</name>
    <name type="common">Sleeping chironomid midge</name>
    <dbReference type="NCBI Taxonomy" id="319348"/>
    <lineage>
        <taxon>Eukaryota</taxon>
        <taxon>Metazoa</taxon>
        <taxon>Ecdysozoa</taxon>
        <taxon>Arthropoda</taxon>
        <taxon>Hexapoda</taxon>
        <taxon>Insecta</taxon>
        <taxon>Pterygota</taxon>
        <taxon>Neoptera</taxon>
        <taxon>Endopterygota</taxon>
        <taxon>Diptera</taxon>
        <taxon>Nematocera</taxon>
        <taxon>Chironomoidea</taxon>
        <taxon>Chironomidae</taxon>
        <taxon>Chironominae</taxon>
        <taxon>Polypedilum</taxon>
        <taxon>Polypedilum</taxon>
    </lineage>
</organism>
<sequence length="621" mass="69354">MKSSSSCTDRYGVSSHQQQQQKFVMHPHHHHQQQQQQMPHAVAATSYPHQFSNANEWIGIPLIKKSVDSSSMRHKKASFNNNNNHLNINNSINSIRSHGYEFDDCSGNVAHMAMAKHPHGSSLIMSGRFQKPQTPLINAFNVNSENGNVRSQNACNLSNTCEISETHEEESGYHHANGTCLPRIIKPRKRRKKDRKPLQQQQQTTVNAATEKVSSSTTAEIPFTFSSTNDFMQNRHELKIGNRANENIMPSSQQLLQYDSNLFFNNDFNPNLISASKNNSNNNNGSTSSSPISLSNSSLSSSSCSCRLCDPNCKIWAFPLRRSFSDNAAAEIELEQYHHLNNIDINNRKKDVGVIGGNRIKAESNLCTNSSFAIMDLIEFNNNRNPQHFLSNTTAAANTIQSRMRSESLSEDSGDSGCELLLSGLNISDDIISSTIKTVNDAFAIDSLSTITQQLSNFNLMVDDNSLNSSSFNDNEQLNYMNNKLSSINQKANNNNLPVAAVTAMNYSSSSSNLMCKFSDQHQQQTKKLGDFDKLFAMNLTPSCNGDSNSHHKNNYNASLLSPMLVNKRNHNIIDINNNTNHNNNSVNSNFNNAQSLCVNLLNEDDLNDERSSFQFDIPWK</sequence>
<evidence type="ECO:0000313" key="3">
    <source>
        <dbReference type="Proteomes" id="UP001107558"/>
    </source>
</evidence>
<feature type="compositionally biased region" description="Polar residues" evidence="1">
    <location>
        <begin position="204"/>
        <end position="213"/>
    </location>
</feature>
<evidence type="ECO:0000313" key="2">
    <source>
        <dbReference type="EMBL" id="KAG5671391.1"/>
    </source>
</evidence>
<name>A0A9J6BNU9_POLVA</name>
<dbReference type="Proteomes" id="UP001107558">
    <property type="component" value="Chromosome 3"/>
</dbReference>
<feature type="region of interest" description="Disordered" evidence="1">
    <location>
        <begin position="1"/>
        <end position="42"/>
    </location>
</feature>
<reference evidence="2" key="1">
    <citation type="submission" date="2021-03" db="EMBL/GenBank/DDBJ databases">
        <title>Chromosome level genome of the anhydrobiotic midge Polypedilum vanderplanki.</title>
        <authorList>
            <person name="Yoshida Y."/>
            <person name="Kikawada T."/>
            <person name="Gusev O."/>
        </authorList>
    </citation>
    <scope>NUCLEOTIDE SEQUENCE</scope>
    <source>
        <strain evidence="2">NIAS01</strain>
        <tissue evidence="2">Whole body or cell culture</tissue>
    </source>
</reference>
<evidence type="ECO:0000256" key="1">
    <source>
        <dbReference type="SAM" id="MobiDB-lite"/>
    </source>
</evidence>
<dbReference type="EMBL" id="JADBJN010000003">
    <property type="protein sequence ID" value="KAG5671391.1"/>
    <property type="molecule type" value="Genomic_DNA"/>
</dbReference>
<protein>
    <submittedName>
        <fullName evidence="2">Uncharacterized protein</fullName>
    </submittedName>
</protein>
<dbReference type="OrthoDB" id="7791640at2759"/>
<keyword evidence="3" id="KW-1185">Reference proteome</keyword>
<proteinExistence type="predicted"/>
<dbReference type="AlphaFoldDB" id="A0A9J6BNU9"/>